<feature type="compositionally biased region" description="Basic and acidic residues" evidence="1">
    <location>
        <begin position="82"/>
        <end position="110"/>
    </location>
</feature>
<dbReference type="PROSITE" id="PS51257">
    <property type="entry name" value="PROKAR_LIPOPROTEIN"/>
    <property type="match status" value="1"/>
</dbReference>
<gene>
    <name evidence="4" type="ORF">Vbra_20552</name>
</gene>
<dbReference type="PANTHER" id="PTHR10900:SF77">
    <property type="entry name" value="FI19380P1"/>
    <property type="match status" value="1"/>
</dbReference>
<reference evidence="4 5" key="1">
    <citation type="submission" date="2014-11" db="EMBL/GenBank/DDBJ databases">
        <authorList>
            <person name="Zhu J."/>
            <person name="Qi W."/>
            <person name="Song R."/>
        </authorList>
    </citation>
    <scope>NUCLEOTIDE SEQUENCE [LARGE SCALE GENOMIC DNA]</scope>
</reference>
<dbReference type="PANTHER" id="PTHR10900">
    <property type="entry name" value="PERIOSTIN-RELATED"/>
    <property type="match status" value="1"/>
</dbReference>
<accession>A0A0G4ENI5</accession>
<dbReference type="Pfam" id="PF02469">
    <property type="entry name" value="Fasciclin"/>
    <property type="match status" value="2"/>
</dbReference>
<feature type="region of interest" description="Disordered" evidence="1">
    <location>
        <begin position="564"/>
        <end position="613"/>
    </location>
</feature>
<keyword evidence="2" id="KW-0732">Signal</keyword>
<feature type="domain" description="FAS1" evidence="3">
    <location>
        <begin position="324"/>
        <end position="475"/>
    </location>
</feature>
<evidence type="ECO:0000313" key="4">
    <source>
        <dbReference type="EMBL" id="CEL98534.1"/>
    </source>
</evidence>
<dbReference type="SMART" id="SM00554">
    <property type="entry name" value="FAS1"/>
    <property type="match status" value="2"/>
</dbReference>
<dbReference type="VEuPathDB" id="CryptoDB:Vbra_20552"/>
<keyword evidence="5" id="KW-1185">Reference proteome</keyword>
<dbReference type="Gene3D" id="2.30.180.10">
    <property type="entry name" value="FAS1 domain"/>
    <property type="match status" value="2"/>
</dbReference>
<feature type="domain" description="FAS1" evidence="3">
    <location>
        <begin position="126"/>
        <end position="269"/>
    </location>
</feature>
<feature type="signal peptide" evidence="2">
    <location>
        <begin position="1"/>
        <end position="19"/>
    </location>
</feature>
<evidence type="ECO:0000256" key="1">
    <source>
        <dbReference type="SAM" id="MobiDB-lite"/>
    </source>
</evidence>
<organism evidence="4 5">
    <name type="scientific">Vitrella brassicaformis (strain CCMP3155)</name>
    <dbReference type="NCBI Taxonomy" id="1169540"/>
    <lineage>
        <taxon>Eukaryota</taxon>
        <taxon>Sar</taxon>
        <taxon>Alveolata</taxon>
        <taxon>Colpodellida</taxon>
        <taxon>Vitrellaceae</taxon>
        <taxon>Vitrella</taxon>
    </lineage>
</organism>
<evidence type="ECO:0000313" key="5">
    <source>
        <dbReference type="Proteomes" id="UP000041254"/>
    </source>
</evidence>
<dbReference type="InParanoid" id="A0A0G4ENI5"/>
<evidence type="ECO:0000259" key="3">
    <source>
        <dbReference type="PROSITE" id="PS50213"/>
    </source>
</evidence>
<dbReference type="PROSITE" id="PS50213">
    <property type="entry name" value="FAS1"/>
    <property type="match status" value="2"/>
</dbReference>
<dbReference type="Proteomes" id="UP000041254">
    <property type="component" value="Unassembled WGS sequence"/>
</dbReference>
<dbReference type="InterPro" id="IPR050904">
    <property type="entry name" value="Adhesion/Biosynth-related"/>
</dbReference>
<dbReference type="AlphaFoldDB" id="A0A0G4ENI5"/>
<evidence type="ECO:0000256" key="2">
    <source>
        <dbReference type="SAM" id="SignalP"/>
    </source>
</evidence>
<feature type="region of interest" description="Disordered" evidence="1">
    <location>
        <begin position="52"/>
        <end position="126"/>
    </location>
</feature>
<sequence>MRGVWALVTLAAWLATACGDPYSYLAPREGAMDLSQFPSDCGTACQGERALQAKGEEAESATEGAKESAKESGKEAATSAKDGAKESAKESDVSAKESAKGAKESAKDAKGGAVSPAGREEEEEPTEGLLNIFATRESLSELNDLAERQNLVPQLVGLALDRQVNVFAPTNEAFTSGLPPAFQSIFSNPLQADTVEKILNYHIVAGERLNLADFQPGTGFVVRTENNQSLAISAEMPKDSAALEFTGRRRRRQLQDGEGGVLPPVGDQAAAGDSEGDEADSTERLTLKVNSFGLTADVLKVIPGVEGTVIETDKILLPQFHDGVPTLIDWLRARPEYSRLARLASLADLTDLLPGANVANAGPLTVVVARDSGMVIPEGTSDPNAIPGDPLPLCLLDALVKPENKDALRKVFDKIIIAGVWNQTLLAQTSTLPNLGNQGLPVEQRGSHFYIDGKKIIESDIKIANGIIHVVDQFPVPLDIDAIDVAFWTCMDQGLRFLKPEWVRLGLSFLDQDKSLPVIGRAPGQRPAWVASDLPYYYPPLPEFPASKRDIPSTKELESQLRPRFSDIGNGHGHSYSKGHDHDGHSKGHDHGGHDKGHEHGGHDKGQPHKKGY</sequence>
<feature type="region of interest" description="Disordered" evidence="1">
    <location>
        <begin position="253"/>
        <end position="281"/>
    </location>
</feature>
<dbReference type="OrthoDB" id="347346at2759"/>
<dbReference type="InterPro" id="IPR036378">
    <property type="entry name" value="FAS1_dom_sf"/>
</dbReference>
<feature type="compositionally biased region" description="Basic and acidic residues" evidence="1">
    <location>
        <begin position="64"/>
        <end position="74"/>
    </location>
</feature>
<proteinExistence type="predicted"/>
<feature type="compositionally biased region" description="Basic and acidic residues" evidence="1">
    <location>
        <begin position="578"/>
        <end position="607"/>
    </location>
</feature>
<dbReference type="EMBL" id="CDMY01000272">
    <property type="protein sequence ID" value="CEL98534.1"/>
    <property type="molecule type" value="Genomic_DNA"/>
</dbReference>
<dbReference type="SUPFAM" id="SSF82153">
    <property type="entry name" value="FAS1 domain"/>
    <property type="match status" value="2"/>
</dbReference>
<feature type="chain" id="PRO_5005187602" description="FAS1 domain-containing protein" evidence="2">
    <location>
        <begin position="20"/>
        <end position="613"/>
    </location>
</feature>
<protein>
    <recommendedName>
        <fullName evidence="3">FAS1 domain-containing protein</fullName>
    </recommendedName>
</protein>
<dbReference type="InterPro" id="IPR000782">
    <property type="entry name" value="FAS1_domain"/>
</dbReference>
<name>A0A0G4ENI5_VITBC</name>